<dbReference type="Gene3D" id="1.20.1250.20">
    <property type="entry name" value="MFS general substrate transporter like domains"/>
    <property type="match status" value="1"/>
</dbReference>
<keyword evidence="1" id="KW-1133">Transmembrane helix</keyword>
<dbReference type="AlphaFoldDB" id="X1KWW3"/>
<proteinExistence type="predicted"/>
<accession>X1KWW3</accession>
<evidence type="ECO:0000313" key="3">
    <source>
        <dbReference type="EMBL" id="GAI11203.1"/>
    </source>
</evidence>
<name>X1KWW3_9ZZZZ</name>
<reference evidence="3" key="1">
    <citation type="journal article" date="2014" name="Front. Microbiol.">
        <title>High frequency of phylogenetically diverse reductive dehalogenase-homologous genes in deep subseafloor sedimentary metagenomes.</title>
        <authorList>
            <person name="Kawai M."/>
            <person name="Futagami T."/>
            <person name="Toyoda A."/>
            <person name="Takaki Y."/>
            <person name="Nishi S."/>
            <person name="Hori S."/>
            <person name="Arai W."/>
            <person name="Tsubouchi T."/>
            <person name="Morono Y."/>
            <person name="Uchiyama I."/>
            <person name="Ito T."/>
            <person name="Fujiyama A."/>
            <person name="Inagaki F."/>
            <person name="Takami H."/>
        </authorList>
    </citation>
    <scope>NUCLEOTIDE SEQUENCE</scope>
    <source>
        <strain evidence="3">Expedition CK06-06</strain>
    </source>
</reference>
<feature type="non-terminal residue" evidence="3">
    <location>
        <position position="1"/>
    </location>
</feature>
<feature type="transmembrane region" description="Helical" evidence="1">
    <location>
        <begin position="55"/>
        <end position="79"/>
    </location>
</feature>
<sequence length="99" mass="10891">ILGWALSAYFISGMGVVLEFSTPELRPTYVALANTVKAPFVSLSPLLGGFLADRIGFPFVFSITIFILLGGILYLALFVREPRHLPAHLPGRYVAKKRL</sequence>
<keyword evidence="1" id="KW-0472">Membrane</keyword>
<evidence type="ECO:0000256" key="1">
    <source>
        <dbReference type="SAM" id="Phobius"/>
    </source>
</evidence>
<dbReference type="InterPro" id="IPR036259">
    <property type="entry name" value="MFS_trans_sf"/>
</dbReference>
<dbReference type="InterPro" id="IPR020846">
    <property type="entry name" value="MFS_dom"/>
</dbReference>
<gene>
    <name evidence="3" type="ORF">S06H3_08770</name>
</gene>
<keyword evidence="1" id="KW-0812">Transmembrane</keyword>
<dbReference type="GO" id="GO:0022857">
    <property type="term" value="F:transmembrane transporter activity"/>
    <property type="evidence" value="ECO:0007669"/>
    <property type="project" value="InterPro"/>
</dbReference>
<protein>
    <recommendedName>
        <fullName evidence="2">Major facilitator superfamily (MFS) profile domain-containing protein</fullName>
    </recommendedName>
</protein>
<comment type="caution">
    <text evidence="3">The sequence shown here is derived from an EMBL/GenBank/DDBJ whole genome shotgun (WGS) entry which is preliminary data.</text>
</comment>
<organism evidence="3">
    <name type="scientific">marine sediment metagenome</name>
    <dbReference type="NCBI Taxonomy" id="412755"/>
    <lineage>
        <taxon>unclassified sequences</taxon>
        <taxon>metagenomes</taxon>
        <taxon>ecological metagenomes</taxon>
    </lineage>
</organism>
<dbReference type="PROSITE" id="PS50850">
    <property type="entry name" value="MFS"/>
    <property type="match status" value="1"/>
</dbReference>
<evidence type="ECO:0000259" key="2">
    <source>
        <dbReference type="PROSITE" id="PS50850"/>
    </source>
</evidence>
<dbReference type="SUPFAM" id="SSF103473">
    <property type="entry name" value="MFS general substrate transporter"/>
    <property type="match status" value="1"/>
</dbReference>
<dbReference type="InterPro" id="IPR011701">
    <property type="entry name" value="MFS"/>
</dbReference>
<dbReference type="EMBL" id="BARV01003750">
    <property type="protein sequence ID" value="GAI11203.1"/>
    <property type="molecule type" value="Genomic_DNA"/>
</dbReference>
<feature type="domain" description="Major facilitator superfamily (MFS) profile" evidence="2">
    <location>
        <begin position="1"/>
        <end position="99"/>
    </location>
</feature>
<dbReference type="Pfam" id="PF07690">
    <property type="entry name" value="MFS_1"/>
    <property type="match status" value="1"/>
</dbReference>